<proteinExistence type="predicted"/>
<dbReference type="Proteomes" id="UP001501920">
    <property type="component" value="Chromosome 10"/>
</dbReference>
<dbReference type="Pfam" id="PF01498">
    <property type="entry name" value="HTH_Tnp_Tc3_2"/>
    <property type="match status" value="1"/>
</dbReference>
<reference evidence="3 4" key="1">
    <citation type="submission" date="2020-10" db="EMBL/GenBank/DDBJ databases">
        <title>Pygocentrus nattereri (red-bellied piranha) genome, fPygNat1, primary haplotype.</title>
        <authorList>
            <person name="Myers G."/>
            <person name="Meyer A."/>
            <person name="Karagic N."/>
            <person name="Pippel M."/>
            <person name="Winkler S."/>
            <person name="Tracey A."/>
            <person name="Wood J."/>
            <person name="Formenti G."/>
            <person name="Howe K."/>
            <person name="Fedrigo O."/>
            <person name="Jarvis E.D."/>
        </authorList>
    </citation>
    <scope>NUCLEOTIDE SEQUENCE [LARGE SCALE GENOMIC DNA]</scope>
</reference>
<sequence length="260" mass="29630">MKSKELSVDLRDKIVSRHKSGEGYKKITAALKVPMSTVASIIRKWKKFGTTRTLPRAGRPSKLSDRGRRALVREVTKNPMITLSELQRSSVERGEPCRRTTISAAIHQSGLYGRVARRKPLLSKRHKAARLEFAKRHLKDSQTMRNKILWSDETKIELFGVNARRHVWRKPGTAHHEANTIPTVKHGGGSIMLWGCFSAAGTGRLVRIEGKMNAAMYRDILDKNLLQSALDLRLGRRFIFQQDNDPKHTAKISKQWLQDH</sequence>
<dbReference type="GO" id="GO:0003677">
    <property type="term" value="F:DNA binding"/>
    <property type="evidence" value="ECO:0007669"/>
    <property type="project" value="InterPro"/>
</dbReference>
<reference evidence="3" key="3">
    <citation type="submission" date="2025-09" db="UniProtKB">
        <authorList>
            <consortium name="Ensembl"/>
        </authorList>
    </citation>
    <scope>IDENTIFICATION</scope>
</reference>
<evidence type="ECO:0000259" key="2">
    <source>
        <dbReference type="Pfam" id="PF25787"/>
    </source>
</evidence>
<name>A0AAR2M661_PYGNA</name>
<feature type="domain" description="Sleeping Beauty transposase HTH" evidence="2">
    <location>
        <begin position="1"/>
        <end position="52"/>
    </location>
</feature>
<dbReference type="PANTHER" id="PTHR23022">
    <property type="entry name" value="TRANSPOSABLE ELEMENT-RELATED"/>
    <property type="match status" value="1"/>
</dbReference>
<organism evidence="3 4">
    <name type="scientific">Pygocentrus nattereri</name>
    <name type="common">Red-bellied piranha</name>
    <dbReference type="NCBI Taxonomy" id="42514"/>
    <lineage>
        <taxon>Eukaryota</taxon>
        <taxon>Metazoa</taxon>
        <taxon>Chordata</taxon>
        <taxon>Craniata</taxon>
        <taxon>Vertebrata</taxon>
        <taxon>Euteleostomi</taxon>
        <taxon>Actinopterygii</taxon>
        <taxon>Neopterygii</taxon>
        <taxon>Teleostei</taxon>
        <taxon>Ostariophysi</taxon>
        <taxon>Characiformes</taxon>
        <taxon>Characoidei</taxon>
        <taxon>Pygocentrus</taxon>
    </lineage>
</organism>
<dbReference type="InterPro" id="IPR036397">
    <property type="entry name" value="RNaseH_sf"/>
</dbReference>
<dbReference type="InterPro" id="IPR036388">
    <property type="entry name" value="WH-like_DNA-bd_sf"/>
</dbReference>
<evidence type="ECO:0000313" key="4">
    <source>
        <dbReference type="Proteomes" id="UP001501920"/>
    </source>
</evidence>
<dbReference type="Ensembl" id="ENSPNAT00000050406.1">
    <property type="protein sequence ID" value="ENSPNAP00000082571.1"/>
    <property type="gene ID" value="ENSPNAG00000035825.1"/>
</dbReference>
<accession>A0AAR2M661</accession>
<evidence type="ECO:0008006" key="5">
    <source>
        <dbReference type="Google" id="ProtNLM"/>
    </source>
</evidence>
<keyword evidence="4" id="KW-1185">Reference proteome</keyword>
<protein>
    <recommendedName>
        <fullName evidence="5">Transposase Tc1-like domain-containing protein</fullName>
    </recommendedName>
</protein>
<feature type="domain" description="Transposase Tc1-like" evidence="1">
    <location>
        <begin position="68"/>
        <end position="139"/>
    </location>
</feature>
<dbReference type="PANTHER" id="PTHR23022:SF135">
    <property type="entry name" value="SI:DKEY-77F5.3"/>
    <property type="match status" value="1"/>
</dbReference>
<dbReference type="GeneTree" id="ENSGT01120000271870"/>
<evidence type="ECO:0000313" key="3">
    <source>
        <dbReference type="Ensembl" id="ENSPNAP00000082571.1"/>
    </source>
</evidence>
<dbReference type="Pfam" id="PF25787">
    <property type="entry name" value="HTH_SB"/>
    <property type="match status" value="1"/>
</dbReference>
<dbReference type="InterPro" id="IPR002492">
    <property type="entry name" value="Transposase_Tc1-like"/>
</dbReference>
<dbReference type="InterPro" id="IPR057667">
    <property type="entry name" value="HTH_SB"/>
</dbReference>
<gene>
    <name evidence="3" type="primary">RPL7L1</name>
</gene>
<reference evidence="3" key="2">
    <citation type="submission" date="2025-08" db="UniProtKB">
        <authorList>
            <consortium name="Ensembl"/>
        </authorList>
    </citation>
    <scope>IDENTIFICATION</scope>
</reference>
<evidence type="ECO:0000259" key="1">
    <source>
        <dbReference type="Pfam" id="PF01498"/>
    </source>
</evidence>
<dbReference type="InterPro" id="IPR009057">
    <property type="entry name" value="Homeodomain-like_sf"/>
</dbReference>
<dbReference type="SUPFAM" id="SSF46689">
    <property type="entry name" value="Homeodomain-like"/>
    <property type="match status" value="1"/>
</dbReference>
<dbReference type="AlphaFoldDB" id="A0AAR2M661"/>
<dbReference type="GO" id="GO:0006313">
    <property type="term" value="P:DNA transposition"/>
    <property type="evidence" value="ECO:0007669"/>
    <property type="project" value="InterPro"/>
</dbReference>
<dbReference type="GO" id="GO:0015074">
    <property type="term" value="P:DNA integration"/>
    <property type="evidence" value="ECO:0007669"/>
    <property type="project" value="InterPro"/>
</dbReference>
<dbReference type="Gene3D" id="3.30.420.10">
    <property type="entry name" value="Ribonuclease H-like superfamily/Ribonuclease H"/>
    <property type="match status" value="1"/>
</dbReference>
<dbReference type="InterPro" id="IPR052338">
    <property type="entry name" value="Transposase_5"/>
</dbReference>
<dbReference type="Gene3D" id="1.10.10.10">
    <property type="entry name" value="Winged helix-like DNA-binding domain superfamily/Winged helix DNA-binding domain"/>
    <property type="match status" value="1"/>
</dbReference>